<keyword evidence="1" id="KW-0472">Membrane</keyword>
<name>A0A1G9AEI4_9EURY</name>
<feature type="transmembrane region" description="Helical" evidence="1">
    <location>
        <begin position="73"/>
        <end position="97"/>
    </location>
</feature>
<feature type="transmembrane region" description="Helical" evidence="1">
    <location>
        <begin position="103"/>
        <end position="129"/>
    </location>
</feature>
<dbReference type="STRING" id="1095776.SAMN04515672_2706"/>
<reference evidence="3" key="1">
    <citation type="submission" date="2016-10" db="EMBL/GenBank/DDBJ databases">
        <authorList>
            <person name="Varghese N."/>
            <person name="Submissions S."/>
        </authorList>
    </citation>
    <scope>NUCLEOTIDE SEQUENCE [LARGE SCALE GENOMIC DNA]</scope>
    <source>
        <strain evidence="3">B4,CECT 8067,JCM 17497</strain>
    </source>
</reference>
<proteinExistence type="predicted"/>
<feature type="transmembrane region" description="Helical" evidence="1">
    <location>
        <begin position="39"/>
        <end position="61"/>
    </location>
</feature>
<dbReference type="RefSeq" id="WP_090307342.1">
    <property type="nucleotide sequence ID" value="NZ_FNFE01000003.1"/>
</dbReference>
<evidence type="ECO:0000313" key="3">
    <source>
        <dbReference type="Proteomes" id="UP000198882"/>
    </source>
</evidence>
<evidence type="ECO:0000313" key="2">
    <source>
        <dbReference type="EMBL" id="SDK25767.1"/>
    </source>
</evidence>
<keyword evidence="3" id="KW-1185">Reference proteome</keyword>
<organism evidence="2 3">
    <name type="scientific">Natronorubrum texcoconense</name>
    <dbReference type="NCBI Taxonomy" id="1095776"/>
    <lineage>
        <taxon>Archaea</taxon>
        <taxon>Methanobacteriati</taxon>
        <taxon>Methanobacteriota</taxon>
        <taxon>Stenosarchaea group</taxon>
        <taxon>Halobacteria</taxon>
        <taxon>Halobacteriales</taxon>
        <taxon>Natrialbaceae</taxon>
        <taxon>Natronorubrum</taxon>
    </lineage>
</organism>
<sequence>MGPVDLYGVNGAVLESIGHFATTDIGLETYQALSALERAGVHVAVTLVVAMVALGLLQNFGPQTVTKCRRSPVISICIGAPSLLVIGAVVSTGYLIIGTSLGTFFGIVLVAVGLTIIPVLTIAGFVAIGQSIASRFGRHQLWIGVVVASLLSGLVGLSVLATVVAVLFAGSLGTGSAIRVMRGAGGSTHPSERTVPPANKI</sequence>
<evidence type="ECO:0000256" key="1">
    <source>
        <dbReference type="SAM" id="Phobius"/>
    </source>
</evidence>
<dbReference type="AlphaFoldDB" id="A0A1G9AEI4"/>
<keyword evidence="1" id="KW-1133">Transmembrane helix</keyword>
<feature type="transmembrane region" description="Helical" evidence="1">
    <location>
        <begin position="141"/>
        <end position="169"/>
    </location>
</feature>
<dbReference type="Proteomes" id="UP000198882">
    <property type="component" value="Unassembled WGS sequence"/>
</dbReference>
<accession>A0A1G9AEI4</accession>
<keyword evidence="1" id="KW-0812">Transmembrane</keyword>
<protein>
    <submittedName>
        <fullName evidence="2">Uncharacterized protein</fullName>
    </submittedName>
</protein>
<gene>
    <name evidence="2" type="ORF">SAMN04515672_2706</name>
</gene>
<dbReference type="EMBL" id="FNFE01000003">
    <property type="protein sequence ID" value="SDK25767.1"/>
    <property type="molecule type" value="Genomic_DNA"/>
</dbReference>
<dbReference type="OrthoDB" id="206202at2157"/>